<reference evidence="8" key="1">
    <citation type="submission" date="2018-05" db="EMBL/GenBank/DDBJ databases">
        <authorList>
            <person name="Lanie J.A."/>
            <person name="Ng W.-L."/>
            <person name="Kazmierczak K.M."/>
            <person name="Andrzejewski T.M."/>
            <person name="Davidsen T.M."/>
            <person name="Wayne K.J."/>
            <person name="Tettelin H."/>
            <person name="Glass J.I."/>
            <person name="Rusch D."/>
            <person name="Podicherti R."/>
            <person name="Tsui H.-C.T."/>
            <person name="Winkler M.E."/>
        </authorList>
    </citation>
    <scope>NUCLEOTIDE SEQUENCE</scope>
</reference>
<dbReference type="PANTHER" id="PTHR23513">
    <property type="entry name" value="INTEGRAL MEMBRANE EFFLUX PROTEIN-RELATED"/>
    <property type="match status" value="1"/>
</dbReference>
<accession>A0A381VTR7</accession>
<protein>
    <recommendedName>
        <fullName evidence="9">Major facilitator superfamily (MFS) profile domain-containing protein</fullName>
    </recommendedName>
</protein>
<dbReference type="GO" id="GO:0005886">
    <property type="term" value="C:plasma membrane"/>
    <property type="evidence" value="ECO:0007669"/>
    <property type="project" value="UniProtKB-SubCell"/>
</dbReference>
<evidence type="ECO:0000256" key="6">
    <source>
        <dbReference type="ARBA" id="ARBA00023136"/>
    </source>
</evidence>
<feature type="non-terminal residue" evidence="8">
    <location>
        <position position="300"/>
    </location>
</feature>
<dbReference type="EMBL" id="UINC01009750">
    <property type="protein sequence ID" value="SVA43664.1"/>
    <property type="molecule type" value="Genomic_DNA"/>
</dbReference>
<dbReference type="PANTHER" id="PTHR23513:SF6">
    <property type="entry name" value="MAJOR FACILITATOR SUPERFAMILY ASSOCIATED DOMAIN-CONTAINING PROTEIN"/>
    <property type="match status" value="1"/>
</dbReference>
<sequence>MELLILSWLILQATDSYFLLGLVLVFNNLPRPLISLFSGVIADRFSRHRIIFISQVVNALTSGAMLFMVAFHMESLSEWMVFAAIFMQGATKAIEDPSRRTAILDIVGEGRLVPALSLDTISNTTGKMVGPIFGGWLLANVGISGEFTGAYIFVVALHVINLGVVTRLRIPRSLSEESSESVLRGLWTAIGFALHSRTLLGLLYITIVMNTLAFPVQQFIPAIGRDHLDVGVALVGLLVAAEGIGQLSGAGLIALKRNVRYHGRIFALGSVSICVITFIWVWSPWYAVTFVLLAIGGIGQ</sequence>
<keyword evidence="3" id="KW-1003">Cell membrane</keyword>
<dbReference type="InterPro" id="IPR036259">
    <property type="entry name" value="MFS_trans_sf"/>
</dbReference>
<dbReference type="CDD" id="cd06173">
    <property type="entry name" value="MFS_MefA_like"/>
    <property type="match status" value="1"/>
</dbReference>
<evidence type="ECO:0000256" key="3">
    <source>
        <dbReference type="ARBA" id="ARBA00022475"/>
    </source>
</evidence>
<name>A0A381VTR7_9ZZZZ</name>
<keyword evidence="5 7" id="KW-1133">Transmembrane helix</keyword>
<organism evidence="8">
    <name type="scientific">marine metagenome</name>
    <dbReference type="NCBI Taxonomy" id="408172"/>
    <lineage>
        <taxon>unclassified sequences</taxon>
        <taxon>metagenomes</taxon>
        <taxon>ecological metagenomes</taxon>
    </lineage>
</organism>
<evidence type="ECO:0000256" key="1">
    <source>
        <dbReference type="ARBA" id="ARBA00004651"/>
    </source>
</evidence>
<feature type="transmembrane region" description="Helical" evidence="7">
    <location>
        <begin position="6"/>
        <end position="29"/>
    </location>
</feature>
<feature type="transmembrane region" description="Helical" evidence="7">
    <location>
        <begin position="230"/>
        <end position="253"/>
    </location>
</feature>
<feature type="transmembrane region" description="Helical" evidence="7">
    <location>
        <begin position="147"/>
        <end position="165"/>
    </location>
</feature>
<evidence type="ECO:0000256" key="2">
    <source>
        <dbReference type="ARBA" id="ARBA00022448"/>
    </source>
</evidence>
<feature type="transmembrane region" description="Helical" evidence="7">
    <location>
        <begin position="50"/>
        <end position="71"/>
    </location>
</feature>
<feature type="transmembrane region" description="Helical" evidence="7">
    <location>
        <begin position="265"/>
        <end position="283"/>
    </location>
</feature>
<evidence type="ECO:0008006" key="9">
    <source>
        <dbReference type="Google" id="ProtNLM"/>
    </source>
</evidence>
<dbReference type="Gene3D" id="1.20.1250.20">
    <property type="entry name" value="MFS general substrate transporter like domains"/>
    <property type="match status" value="1"/>
</dbReference>
<keyword evidence="2" id="KW-0813">Transport</keyword>
<comment type="subcellular location">
    <subcellularLocation>
        <location evidence="1">Cell membrane</location>
        <topology evidence="1">Multi-pass membrane protein</topology>
    </subcellularLocation>
</comment>
<dbReference type="InterPro" id="IPR010290">
    <property type="entry name" value="TM_effector"/>
</dbReference>
<dbReference type="AlphaFoldDB" id="A0A381VTR7"/>
<proteinExistence type="predicted"/>
<evidence type="ECO:0000256" key="7">
    <source>
        <dbReference type="SAM" id="Phobius"/>
    </source>
</evidence>
<feature type="transmembrane region" description="Helical" evidence="7">
    <location>
        <begin position="186"/>
        <end position="210"/>
    </location>
</feature>
<keyword evidence="4 7" id="KW-0812">Transmembrane</keyword>
<dbReference type="SUPFAM" id="SSF103473">
    <property type="entry name" value="MFS general substrate transporter"/>
    <property type="match status" value="1"/>
</dbReference>
<evidence type="ECO:0000256" key="4">
    <source>
        <dbReference type="ARBA" id="ARBA00022692"/>
    </source>
</evidence>
<evidence type="ECO:0000256" key="5">
    <source>
        <dbReference type="ARBA" id="ARBA00022989"/>
    </source>
</evidence>
<gene>
    <name evidence="8" type="ORF">METZ01_LOCUS96518</name>
</gene>
<dbReference type="Pfam" id="PF05977">
    <property type="entry name" value="MFS_3"/>
    <property type="match status" value="1"/>
</dbReference>
<evidence type="ECO:0000313" key="8">
    <source>
        <dbReference type="EMBL" id="SVA43664.1"/>
    </source>
</evidence>
<keyword evidence="6 7" id="KW-0472">Membrane</keyword>